<dbReference type="EMBL" id="CP063849">
    <property type="protein sequence ID" value="QOY90375.1"/>
    <property type="molecule type" value="Genomic_DNA"/>
</dbReference>
<dbReference type="RefSeq" id="WP_194452040.1">
    <property type="nucleotide sequence ID" value="NZ_CP063849.1"/>
</dbReference>
<evidence type="ECO:0000256" key="1">
    <source>
        <dbReference type="SAM" id="MobiDB-lite"/>
    </source>
</evidence>
<keyword evidence="3" id="KW-1185">Reference proteome</keyword>
<dbReference type="Proteomes" id="UP000593892">
    <property type="component" value="Chromosome"/>
</dbReference>
<reference evidence="2 3" key="1">
    <citation type="submission" date="2020-10" db="EMBL/GenBank/DDBJ databases">
        <title>Complete genome sequence of Paludibaculum fermentans P105T, a facultatively anaerobic acidobacterium capable of dissimilatory Fe(III) reduction.</title>
        <authorList>
            <person name="Dedysh S.N."/>
            <person name="Beletsky A.V."/>
            <person name="Kulichevskaya I.S."/>
            <person name="Mardanov A.V."/>
            <person name="Ravin N.V."/>
        </authorList>
    </citation>
    <scope>NUCLEOTIDE SEQUENCE [LARGE SCALE GENOMIC DNA]</scope>
    <source>
        <strain evidence="2 3">P105</strain>
    </source>
</reference>
<organism evidence="2 3">
    <name type="scientific">Paludibaculum fermentans</name>
    <dbReference type="NCBI Taxonomy" id="1473598"/>
    <lineage>
        <taxon>Bacteria</taxon>
        <taxon>Pseudomonadati</taxon>
        <taxon>Acidobacteriota</taxon>
        <taxon>Terriglobia</taxon>
        <taxon>Bryobacterales</taxon>
        <taxon>Bryobacteraceae</taxon>
        <taxon>Paludibaculum</taxon>
    </lineage>
</organism>
<protein>
    <submittedName>
        <fullName evidence="2">Uncharacterized protein</fullName>
    </submittedName>
</protein>
<dbReference type="KEGG" id="pfer:IRI77_10590"/>
<gene>
    <name evidence="2" type="ORF">IRI77_10590</name>
</gene>
<proteinExistence type="predicted"/>
<dbReference type="Pfam" id="PF19663">
    <property type="entry name" value="DUF6166"/>
    <property type="match status" value="1"/>
</dbReference>
<dbReference type="AlphaFoldDB" id="A0A7S7NV84"/>
<name>A0A7S7NV84_PALFE</name>
<feature type="compositionally biased region" description="Basic and acidic residues" evidence="1">
    <location>
        <begin position="433"/>
        <end position="449"/>
    </location>
</feature>
<dbReference type="InterPro" id="IPR046164">
    <property type="entry name" value="DUF6166"/>
</dbReference>
<evidence type="ECO:0000313" key="2">
    <source>
        <dbReference type="EMBL" id="QOY90375.1"/>
    </source>
</evidence>
<evidence type="ECO:0000313" key="3">
    <source>
        <dbReference type="Proteomes" id="UP000593892"/>
    </source>
</evidence>
<accession>A0A7S7NV84</accession>
<sequence length="449" mass="51989">MEYKIRTQPEEWACTKFCRISLDDDSIAEFMLWLCDRSREQTTARLKAHSEDEAVWYDPVESMWTWDAPRHRATMLLWRLVNGNATAEDFHQRFCFPTPLEARDCGHMVAPIQERLKWVMEGLFSRKAEDDRLGQGDWGERWWLPEKQSAFVREQLAKTHAALIEQSSDYEDAVSFGLSYFVRHTVQAMPVPSPDPQRIYVGQRRGPYGRVFVWVQDAQGNRYPLPHADSPYREAEGTGFGWGYGGHGPSSLTKCILADALDGDLTLAEELDFREDGFFEKFILNYPHDEDLSISRTSVMEWLATVEKLALFEERRKSVEERLAKYESSVAERLDLLARIQQTGGLRSQRFDIVPENFEAALYLDLMRMLDSGAIALRCSGCGMPIPYDHSGRANKQRARSKKGDPIYHPDCFAEAGRARKKAYWQRRSSSPKFREAEKRRAREYRKLS</sequence>
<feature type="region of interest" description="Disordered" evidence="1">
    <location>
        <begin position="390"/>
        <end position="449"/>
    </location>
</feature>